<feature type="transmembrane region" description="Helical" evidence="11">
    <location>
        <begin position="335"/>
        <end position="358"/>
    </location>
</feature>
<protein>
    <submittedName>
        <fullName evidence="14">Neuropeptide Y receptor type 5</fullName>
    </submittedName>
</protein>
<proteinExistence type="inferred from homology"/>
<keyword evidence="6 11" id="KW-0472">Membrane</keyword>
<dbReference type="GO" id="GO:0004983">
    <property type="term" value="F:neuropeptide Y receptor activity"/>
    <property type="evidence" value="ECO:0007669"/>
    <property type="project" value="InterPro"/>
</dbReference>
<comment type="similarity">
    <text evidence="2 9">Belongs to the G-protein coupled receptor 1 family.</text>
</comment>
<keyword evidence="13" id="KW-1185">Reference proteome</keyword>
<keyword evidence="8 9" id="KW-0807">Transducer</keyword>
<feature type="transmembrane region" description="Helical" evidence="11">
    <location>
        <begin position="158"/>
        <end position="177"/>
    </location>
</feature>
<dbReference type="AlphaFoldDB" id="A0A979FM13"/>
<keyword evidence="7 9" id="KW-0675">Receptor</keyword>
<evidence type="ECO:0000259" key="12">
    <source>
        <dbReference type="PROSITE" id="PS50262"/>
    </source>
</evidence>
<sequence>MDEMMTPLIPYHSARNDTYSTSANQYTAINLDHETGNGAEFLPTSIPNNSVEFHHFNFPLSEVYNIVKENNKESYLGPTAKVIIMVAYITLIVLGTAGNILVGLVIARKHEMRTSGNLYVINLTISDITLCLICMPFTLASLMKKNWELGSFICKLVPVLQCTNILVSTATIAAIAADRYMTIVRIGSRPRPQCYNQASVLGIWIVSLIFPLPLFSSYYLETVKVKDFLLYDRCVELWSSRSVQLAWLITLFLIQYIIPILVLVSVHINIKNFLNKHQMHNLSAARKTQELDRNRRTTILLTTIACTFAVSWLPWHVVNLLADFNYFHSPEYFYAIFGACHILAMSTACSNPVLYGWLNTNLKKEILCFLATLFKTRGASSHSQRNMSLNTTRLSSYPSPCVSSVPKRHRQSAPSESQNDGPIFSLDNVTLSPKCSPEQSPMSDVIVKEQKTNVSSKAVKLKALSHVDDNNSKSVTKSPRFDSLCSQLEAKKNMLDSELII</sequence>
<evidence type="ECO:0000256" key="1">
    <source>
        <dbReference type="ARBA" id="ARBA00004141"/>
    </source>
</evidence>
<feature type="transmembrane region" description="Helical" evidence="11">
    <location>
        <begin position="297"/>
        <end position="315"/>
    </location>
</feature>
<gene>
    <name evidence="14" type="primary">LOC108665601</name>
</gene>
<feature type="transmembrane region" description="Helical" evidence="11">
    <location>
        <begin position="118"/>
        <end position="138"/>
    </location>
</feature>
<evidence type="ECO:0000256" key="7">
    <source>
        <dbReference type="ARBA" id="ARBA00023170"/>
    </source>
</evidence>
<feature type="region of interest" description="Disordered" evidence="10">
    <location>
        <begin position="384"/>
        <end position="423"/>
    </location>
</feature>
<dbReference type="RefSeq" id="XP_047738079.1">
    <property type="nucleotide sequence ID" value="XM_047882123.1"/>
</dbReference>
<evidence type="ECO:0000256" key="11">
    <source>
        <dbReference type="SAM" id="Phobius"/>
    </source>
</evidence>
<evidence type="ECO:0000256" key="9">
    <source>
        <dbReference type="RuleBase" id="RU000688"/>
    </source>
</evidence>
<dbReference type="OMA" id="IAQFFIP"/>
<keyword evidence="5 9" id="KW-0297">G-protein coupled receptor</keyword>
<dbReference type="PANTHER" id="PTHR24235">
    <property type="entry name" value="NEUROPEPTIDE Y RECEPTOR"/>
    <property type="match status" value="1"/>
</dbReference>
<comment type="subcellular location">
    <subcellularLocation>
        <location evidence="1">Membrane</location>
        <topology evidence="1">Multi-pass membrane protein</topology>
    </subcellularLocation>
</comment>
<name>A0A979FM13_HYAAZ</name>
<evidence type="ECO:0000256" key="8">
    <source>
        <dbReference type="ARBA" id="ARBA00023224"/>
    </source>
</evidence>
<dbReference type="PROSITE" id="PS50262">
    <property type="entry name" value="G_PROTEIN_RECEP_F1_2"/>
    <property type="match status" value="1"/>
</dbReference>
<evidence type="ECO:0000313" key="13">
    <source>
        <dbReference type="Proteomes" id="UP000694843"/>
    </source>
</evidence>
<dbReference type="CDD" id="cd15203">
    <property type="entry name" value="7tmA_NPYR-like"/>
    <property type="match status" value="1"/>
</dbReference>
<dbReference type="PRINTS" id="PR01012">
    <property type="entry name" value="NRPEPTIDEYR"/>
</dbReference>
<dbReference type="InterPro" id="IPR000611">
    <property type="entry name" value="NPY_rcpt"/>
</dbReference>
<dbReference type="KEGG" id="hazt:108665601"/>
<feature type="transmembrane region" description="Helical" evidence="11">
    <location>
        <begin position="82"/>
        <end position="106"/>
    </location>
</feature>
<dbReference type="InterPro" id="IPR017452">
    <property type="entry name" value="GPCR_Rhodpsn_7TM"/>
</dbReference>
<feature type="transmembrane region" description="Helical" evidence="11">
    <location>
        <begin position="198"/>
        <end position="220"/>
    </location>
</feature>
<feature type="domain" description="G-protein coupled receptors family 1 profile" evidence="12">
    <location>
        <begin position="98"/>
        <end position="355"/>
    </location>
</feature>
<evidence type="ECO:0000256" key="10">
    <source>
        <dbReference type="SAM" id="MobiDB-lite"/>
    </source>
</evidence>
<feature type="compositionally biased region" description="Low complexity" evidence="10">
    <location>
        <begin position="395"/>
        <end position="405"/>
    </location>
</feature>
<organism evidence="13 14">
    <name type="scientific">Hyalella azteca</name>
    <name type="common">Amphipod</name>
    <dbReference type="NCBI Taxonomy" id="294128"/>
    <lineage>
        <taxon>Eukaryota</taxon>
        <taxon>Metazoa</taxon>
        <taxon>Ecdysozoa</taxon>
        <taxon>Arthropoda</taxon>
        <taxon>Crustacea</taxon>
        <taxon>Multicrustacea</taxon>
        <taxon>Malacostraca</taxon>
        <taxon>Eumalacostraca</taxon>
        <taxon>Peracarida</taxon>
        <taxon>Amphipoda</taxon>
        <taxon>Senticaudata</taxon>
        <taxon>Talitrida</taxon>
        <taxon>Talitroidea</taxon>
        <taxon>Hyalellidae</taxon>
        <taxon>Hyalella</taxon>
    </lineage>
</organism>
<dbReference type="InterPro" id="IPR000276">
    <property type="entry name" value="GPCR_Rhodpsn"/>
</dbReference>
<dbReference type="Gene3D" id="1.20.1070.10">
    <property type="entry name" value="Rhodopsin 7-helix transmembrane proteins"/>
    <property type="match status" value="1"/>
</dbReference>
<dbReference type="OrthoDB" id="9046662at2759"/>
<dbReference type="GO" id="GO:0016020">
    <property type="term" value="C:membrane"/>
    <property type="evidence" value="ECO:0007669"/>
    <property type="project" value="UniProtKB-SubCell"/>
</dbReference>
<dbReference type="SUPFAM" id="SSF81321">
    <property type="entry name" value="Family A G protein-coupled receptor-like"/>
    <property type="match status" value="1"/>
</dbReference>
<feature type="compositionally biased region" description="Polar residues" evidence="10">
    <location>
        <begin position="384"/>
        <end position="394"/>
    </location>
</feature>
<evidence type="ECO:0000313" key="14">
    <source>
        <dbReference type="RefSeq" id="XP_047738079.1"/>
    </source>
</evidence>
<reference evidence="14" key="1">
    <citation type="submission" date="2025-08" db="UniProtKB">
        <authorList>
            <consortium name="RefSeq"/>
        </authorList>
    </citation>
    <scope>IDENTIFICATION</scope>
    <source>
        <tissue evidence="14">Whole organism</tissue>
    </source>
</reference>
<evidence type="ECO:0000256" key="3">
    <source>
        <dbReference type="ARBA" id="ARBA00022692"/>
    </source>
</evidence>
<dbReference type="PANTHER" id="PTHR24235:SF12">
    <property type="entry name" value="G-PROTEIN COUPLED RECEPTORS FAMILY 1 PROFILE DOMAIN-CONTAINING PROTEIN"/>
    <property type="match status" value="1"/>
</dbReference>
<accession>A0A979FM13</accession>
<evidence type="ECO:0000256" key="6">
    <source>
        <dbReference type="ARBA" id="ARBA00023136"/>
    </source>
</evidence>
<dbReference type="GeneID" id="108665601"/>
<evidence type="ECO:0000256" key="4">
    <source>
        <dbReference type="ARBA" id="ARBA00022989"/>
    </source>
</evidence>
<keyword evidence="3 9" id="KW-0812">Transmembrane</keyword>
<keyword evidence="4 11" id="KW-1133">Transmembrane helix</keyword>
<dbReference type="PROSITE" id="PS00237">
    <property type="entry name" value="G_PROTEIN_RECEP_F1_1"/>
    <property type="match status" value="1"/>
</dbReference>
<evidence type="ECO:0000256" key="2">
    <source>
        <dbReference type="ARBA" id="ARBA00010663"/>
    </source>
</evidence>
<evidence type="ECO:0000256" key="5">
    <source>
        <dbReference type="ARBA" id="ARBA00023040"/>
    </source>
</evidence>
<dbReference type="Proteomes" id="UP000694843">
    <property type="component" value="Unplaced"/>
</dbReference>
<dbReference type="Pfam" id="PF00001">
    <property type="entry name" value="7tm_1"/>
    <property type="match status" value="1"/>
</dbReference>
<dbReference type="PRINTS" id="PR00237">
    <property type="entry name" value="GPCRRHODOPSN"/>
</dbReference>
<feature type="transmembrane region" description="Helical" evidence="11">
    <location>
        <begin position="245"/>
        <end position="270"/>
    </location>
</feature>